<feature type="transmembrane region" description="Helical" evidence="1">
    <location>
        <begin position="1026"/>
        <end position="1052"/>
    </location>
</feature>
<feature type="transmembrane region" description="Helical" evidence="1">
    <location>
        <begin position="502"/>
        <end position="525"/>
    </location>
</feature>
<organism evidence="2 3">
    <name type="scientific">Candidatus Abzuiibacterium crystallinum</name>
    <dbReference type="NCBI Taxonomy" id="1974748"/>
    <lineage>
        <taxon>Bacteria</taxon>
        <taxon>Pseudomonadati</taxon>
        <taxon>Candidatus Omnitrophota</taxon>
        <taxon>Candidatus Abzuiibacterium</taxon>
    </lineage>
</organism>
<feature type="transmembrane region" description="Helical" evidence="1">
    <location>
        <begin position="555"/>
        <end position="578"/>
    </location>
</feature>
<dbReference type="Pfam" id="PF00873">
    <property type="entry name" value="ACR_tran"/>
    <property type="match status" value="1"/>
</dbReference>
<dbReference type="SUPFAM" id="SSF82866">
    <property type="entry name" value="Multidrug efflux transporter AcrB transmembrane domain"/>
    <property type="match status" value="2"/>
</dbReference>
<dbReference type="AlphaFoldDB" id="A0A2H0LSP0"/>
<feature type="transmembrane region" description="Helical" evidence="1">
    <location>
        <begin position="923"/>
        <end position="943"/>
    </location>
</feature>
<feature type="transmembrane region" description="Helical" evidence="1">
    <location>
        <begin position="995"/>
        <end position="1014"/>
    </location>
</feature>
<dbReference type="Gene3D" id="3.30.2090.10">
    <property type="entry name" value="Multidrug efflux transporter AcrB TolC docking domain, DN and DC subdomains"/>
    <property type="match status" value="2"/>
</dbReference>
<proteinExistence type="predicted"/>
<keyword evidence="1" id="KW-0812">Transmembrane</keyword>
<dbReference type="Proteomes" id="UP000230859">
    <property type="component" value="Unassembled WGS sequence"/>
</dbReference>
<feature type="transmembrane region" description="Helical" evidence="1">
    <location>
        <begin position="897"/>
        <end position="916"/>
    </location>
</feature>
<name>A0A2H0LSP0_9BACT</name>
<keyword evidence="1" id="KW-0472">Membrane</keyword>
<dbReference type="SUPFAM" id="SSF82714">
    <property type="entry name" value="Multidrug efflux transporter AcrB TolC docking domain, DN and DC subdomains"/>
    <property type="match status" value="2"/>
</dbReference>
<dbReference type="PRINTS" id="PR00702">
    <property type="entry name" value="ACRIFLAVINRP"/>
</dbReference>
<dbReference type="GO" id="GO:0005886">
    <property type="term" value="C:plasma membrane"/>
    <property type="evidence" value="ECO:0007669"/>
    <property type="project" value="TreeGrafter"/>
</dbReference>
<dbReference type="SUPFAM" id="SSF82693">
    <property type="entry name" value="Multidrug efflux transporter AcrB pore domain, PN1, PN2, PC1 and PC2 subdomains"/>
    <property type="match status" value="3"/>
</dbReference>
<dbReference type="InterPro" id="IPR001036">
    <property type="entry name" value="Acrflvin-R"/>
</dbReference>
<evidence type="ECO:0000313" key="3">
    <source>
        <dbReference type="Proteomes" id="UP000230859"/>
    </source>
</evidence>
<feature type="transmembrane region" description="Helical" evidence="1">
    <location>
        <begin position="394"/>
        <end position="412"/>
    </location>
</feature>
<reference evidence="2 3" key="1">
    <citation type="submission" date="2017-09" db="EMBL/GenBank/DDBJ databases">
        <title>Depth-based differentiation of microbial function through sediment-hosted aquifers and enrichment of novel symbionts in the deep terrestrial subsurface.</title>
        <authorList>
            <person name="Probst A.J."/>
            <person name="Ladd B."/>
            <person name="Jarett J.K."/>
            <person name="Geller-Mcgrath D.E."/>
            <person name="Sieber C.M."/>
            <person name="Emerson J.B."/>
            <person name="Anantharaman K."/>
            <person name="Thomas B.C."/>
            <person name="Malmstrom R."/>
            <person name="Stieglmeier M."/>
            <person name="Klingl A."/>
            <person name="Woyke T."/>
            <person name="Ryan C.M."/>
            <person name="Banfield J.F."/>
        </authorList>
    </citation>
    <scope>NUCLEOTIDE SEQUENCE [LARGE SCALE GENOMIC DNA]</scope>
    <source>
        <strain evidence="2">CG11_big_fil_rev_8_21_14_0_20_45_26</strain>
    </source>
</reference>
<feature type="transmembrane region" description="Helical" evidence="1">
    <location>
        <begin position="12"/>
        <end position="32"/>
    </location>
</feature>
<gene>
    <name evidence="2" type="ORF">COV74_00780</name>
</gene>
<dbReference type="PANTHER" id="PTHR32063">
    <property type="match status" value="1"/>
</dbReference>
<evidence type="ECO:0000313" key="2">
    <source>
        <dbReference type="EMBL" id="PIQ87439.1"/>
    </source>
</evidence>
<dbReference type="Gene3D" id="1.20.1640.10">
    <property type="entry name" value="Multidrug efflux transporter AcrB transmembrane domain"/>
    <property type="match status" value="2"/>
</dbReference>
<dbReference type="PANTHER" id="PTHR32063:SF0">
    <property type="entry name" value="SWARMING MOTILITY PROTEIN SWRC"/>
    <property type="match status" value="1"/>
</dbReference>
<evidence type="ECO:0000256" key="1">
    <source>
        <dbReference type="SAM" id="Phobius"/>
    </source>
</evidence>
<dbReference type="GO" id="GO:0042910">
    <property type="term" value="F:xenobiotic transmembrane transporter activity"/>
    <property type="evidence" value="ECO:0007669"/>
    <property type="project" value="TreeGrafter"/>
</dbReference>
<sequence>MNLPYYAIKRRVTTVMVFAGIFFLGAVALIGYPQELFPRINFPQITVVTDYVNAAPEEIETLITRPLEEAISSVGGLRRVESISREGKSIITVSFNWNQNLDFAALAVREKIDLVKERLPKESEDPVVLKFDPLSRPIMILSLTGNLAPVELKRIAQYVLQDNLEKVPGVASVSISGGLDREIMVELDQGRMQAAGVSILEAIDAIDKANISYPAGSIKKGLYEYLIRTVGSFRSVEEIGYTVVNTESRRKLANVERGFIESSAEEMRASLDSKRQDAEKGITEKRLVLLRDIADIYDTFGERNTVSKYNGKENVSLAIQKQASANAVDLVEQIRRELWFLSGEVEGLGAHAEIVYDHSEFIKKAVNNTRDAALFGALLAGLILIFFFREWGSAAIVAFSIPISIVGSFFLMKMQGITMNTMSLGGLALGAGMIVDNSIVVIENIFRLREEGVASEEASVRGANEVFWPIVSSTLTTEAVFLPLIIFVPGIAGQLFRDLSWAVIHCLNISFLISIWLIPMAALYVKPRTKKGRQHERLQKTTAYFQAMSPRKQNIFCGTIVLAGLGAFLLSILIFNLLDTEVIPKVDQGQMMIRVNLPVGSTIEATEAVVKKIESELTKIDEVENVAVTIGSAPGGRVGEVSVDPLRRSQAIVLVTLKKDRKRPSHAVLRDLQEKLSLEDLKNTDLEYILQENEFEFAATGGKPIVVEIKGYDLDLLQSYAREVEEKLKDISGVSEILDDIGDPTPETKIEIDKKKAALYAISARDVSLTAKAAIDGAIATDYKEAGREFDVRVRLKESDREDLDKLSNLLLYSDTLRISIPMKAIAALKPGFGPSEIKRKDQIRTVVVTAAIRKGFQEKEVLRDAAAVLSAIEYPNTYEIKLVGKAQEVKESFRRVLFAIILALILNYMIMAAQFESFIQPFIVMFTVPLAMIGVALALLITQTAVSIISLLGVLILAGTVVNNAIVLIDFINQRRIEGIDTVQAAIESAFIRFRPIMMTAITTMVGLIPLALGIGEGAELQAPLAISVIGGLITATIFTLYVIPTVYILMVRISDAMIGMPDVESF</sequence>
<dbReference type="Gene3D" id="3.30.70.1430">
    <property type="entry name" value="Multidrug efflux transporter AcrB pore domain"/>
    <property type="match status" value="2"/>
</dbReference>
<dbReference type="EMBL" id="PCVY01000008">
    <property type="protein sequence ID" value="PIQ87439.1"/>
    <property type="molecule type" value="Genomic_DNA"/>
</dbReference>
<dbReference type="InterPro" id="IPR027463">
    <property type="entry name" value="AcrB_DN_DC_subdom"/>
</dbReference>
<keyword evidence="1" id="KW-1133">Transmembrane helix</keyword>
<comment type="caution">
    <text evidence="2">The sequence shown here is derived from an EMBL/GenBank/DDBJ whole genome shotgun (WGS) entry which is preliminary data.</text>
</comment>
<feature type="transmembrane region" description="Helical" evidence="1">
    <location>
        <begin position="949"/>
        <end position="974"/>
    </location>
</feature>
<evidence type="ECO:0008006" key="4">
    <source>
        <dbReference type="Google" id="ProtNLM"/>
    </source>
</evidence>
<protein>
    <recommendedName>
        <fullName evidence="4">Acriflavin resistance protein</fullName>
    </recommendedName>
</protein>
<feature type="transmembrane region" description="Helical" evidence="1">
    <location>
        <begin position="372"/>
        <end position="388"/>
    </location>
</feature>
<accession>A0A2H0LSP0</accession>